<gene>
    <name evidence="1" type="ORF">PRUB_a2806</name>
</gene>
<protein>
    <submittedName>
        <fullName evidence="1">Uncharacterized protein</fullName>
    </submittedName>
</protein>
<name>A0A8T0CBQ0_9GAMM</name>
<sequence length="273" mass="30431">MFRSLLVAVLGLSSGLFSQFSEASKVGRTFYLSQGYEIEVRVTDVGREAIAIAMEQKCANKNACLGRSANKQLVEDLVRAVRYNRLYTYRMEYYDPCEREMCTPHTIDPELYDIVAPEALNNLDGDIDVQGIRQREAPTTTRNSFLTKVIDGAAAQIGSSTVTELRDRLLKNSKNGKLPLTSFMYYEEGRRKIPIAACTLDEGGNCKLNRKVTVTNYTNGSIGVSYPHDGSAEAAYREASLVETLSSWSYTCTVVYTGSFGSMTAQRVCYYRP</sequence>
<dbReference type="EMBL" id="AHCD03000026">
    <property type="protein sequence ID" value="KAF7788204.1"/>
    <property type="molecule type" value="Genomic_DNA"/>
</dbReference>
<dbReference type="Proteomes" id="UP000016480">
    <property type="component" value="Unassembled WGS sequence"/>
</dbReference>
<dbReference type="GeneID" id="61356251"/>
<proteinExistence type="predicted"/>
<accession>A0A8T0CBQ0</accession>
<dbReference type="RefSeq" id="WP_010383480.1">
    <property type="nucleotide sequence ID" value="NZ_AHCD03000026.1"/>
</dbReference>
<comment type="caution">
    <text evidence="1">The sequence shown here is derived from an EMBL/GenBank/DDBJ whole genome shotgun (WGS) entry which is preliminary data.</text>
</comment>
<evidence type="ECO:0000313" key="1">
    <source>
        <dbReference type="EMBL" id="KAF7788204.1"/>
    </source>
</evidence>
<dbReference type="AlphaFoldDB" id="A0A8T0CBQ0"/>
<evidence type="ECO:0000313" key="2">
    <source>
        <dbReference type="Proteomes" id="UP000016480"/>
    </source>
</evidence>
<organism evidence="1 2">
    <name type="scientific">Pseudoalteromonas rubra</name>
    <dbReference type="NCBI Taxonomy" id="43658"/>
    <lineage>
        <taxon>Bacteria</taxon>
        <taxon>Pseudomonadati</taxon>
        <taxon>Pseudomonadota</taxon>
        <taxon>Gammaproteobacteria</taxon>
        <taxon>Alteromonadales</taxon>
        <taxon>Pseudoalteromonadaceae</taxon>
        <taxon>Pseudoalteromonas</taxon>
    </lineage>
</organism>
<reference evidence="1 2" key="1">
    <citation type="journal article" date="2012" name="J. Bacteriol.">
        <title>Genome sequence of the cycloprodigiosin-producing bacterial strain Pseudoalteromonas rubra ATCC 29570(T).</title>
        <authorList>
            <person name="Xie B.B."/>
            <person name="Shu Y.L."/>
            <person name="Qin Q.L."/>
            <person name="Rong J.C."/>
            <person name="Zhang X.Y."/>
            <person name="Chen X.L."/>
            <person name="Zhou B.C."/>
            <person name="Zhang Y.Z."/>
        </authorList>
    </citation>
    <scope>NUCLEOTIDE SEQUENCE [LARGE SCALE GENOMIC DNA]</scope>
    <source>
        <strain evidence="1 2">DSM 6842</strain>
    </source>
</reference>